<name>A0A0K2TTH7_LEPSM</name>
<organism evidence="1">
    <name type="scientific">Lepeophtheirus salmonis</name>
    <name type="common">Salmon louse</name>
    <name type="synonym">Caligus salmonis</name>
    <dbReference type="NCBI Taxonomy" id="72036"/>
    <lineage>
        <taxon>Eukaryota</taxon>
        <taxon>Metazoa</taxon>
        <taxon>Ecdysozoa</taxon>
        <taxon>Arthropoda</taxon>
        <taxon>Crustacea</taxon>
        <taxon>Multicrustacea</taxon>
        <taxon>Hexanauplia</taxon>
        <taxon>Copepoda</taxon>
        <taxon>Siphonostomatoida</taxon>
        <taxon>Caligidae</taxon>
        <taxon>Lepeophtheirus</taxon>
    </lineage>
</organism>
<sequence length="48" mass="5725">SLYADEVRISEISSIERKNREINDENILYQYSNGVKRYKKKKKFRSAG</sequence>
<reference evidence="1" key="1">
    <citation type="submission" date="2014-05" db="EMBL/GenBank/DDBJ databases">
        <authorList>
            <person name="Chronopoulou M."/>
        </authorList>
    </citation>
    <scope>NUCLEOTIDE SEQUENCE</scope>
    <source>
        <tissue evidence="1">Whole organism</tissue>
    </source>
</reference>
<dbReference type="EMBL" id="HACA01011967">
    <property type="protein sequence ID" value="CDW29328.1"/>
    <property type="molecule type" value="Transcribed_RNA"/>
</dbReference>
<accession>A0A0K2TTH7</accession>
<dbReference type="AlphaFoldDB" id="A0A0K2TTH7"/>
<evidence type="ECO:0000313" key="1">
    <source>
        <dbReference type="EMBL" id="CDW29328.1"/>
    </source>
</evidence>
<protein>
    <submittedName>
        <fullName evidence="1">Uncharacterized protein</fullName>
    </submittedName>
</protein>
<proteinExistence type="predicted"/>
<feature type="non-terminal residue" evidence="1">
    <location>
        <position position="1"/>
    </location>
</feature>